<evidence type="ECO:0000256" key="3">
    <source>
        <dbReference type="ARBA" id="ARBA00022630"/>
    </source>
</evidence>
<keyword evidence="9" id="KW-1185">Reference proteome</keyword>
<comment type="cofactor">
    <cofactor evidence="1">
        <name>FAD</name>
        <dbReference type="ChEBI" id="CHEBI:57692"/>
    </cofactor>
</comment>
<dbReference type="InterPro" id="IPR009100">
    <property type="entry name" value="AcylCoA_DH/oxidase_NM_dom_sf"/>
</dbReference>
<protein>
    <submittedName>
        <fullName evidence="8">Acyl-CoA dehydrogenase family protein</fullName>
        <ecNumber evidence="8">1.-.-.-</ecNumber>
    </submittedName>
</protein>
<proteinExistence type="inferred from homology"/>
<dbReference type="Proteomes" id="UP001597045">
    <property type="component" value="Unassembled WGS sequence"/>
</dbReference>
<dbReference type="SUPFAM" id="SSF47203">
    <property type="entry name" value="Acyl-CoA dehydrogenase C-terminal domain-like"/>
    <property type="match status" value="1"/>
</dbReference>
<keyword evidence="5 8" id="KW-0560">Oxidoreductase</keyword>
<organism evidence="8 9">
    <name type="scientific">Kibdelosporangium lantanae</name>
    <dbReference type="NCBI Taxonomy" id="1497396"/>
    <lineage>
        <taxon>Bacteria</taxon>
        <taxon>Bacillati</taxon>
        <taxon>Actinomycetota</taxon>
        <taxon>Actinomycetes</taxon>
        <taxon>Pseudonocardiales</taxon>
        <taxon>Pseudonocardiaceae</taxon>
        <taxon>Kibdelosporangium</taxon>
    </lineage>
</organism>
<evidence type="ECO:0000256" key="2">
    <source>
        <dbReference type="ARBA" id="ARBA00009347"/>
    </source>
</evidence>
<feature type="domain" description="Acyl-CoA dehydrogenase/oxidase N-terminal" evidence="7">
    <location>
        <begin position="7"/>
        <end position="114"/>
    </location>
</feature>
<dbReference type="InterPro" id="IPR013786">
    <property type="entry name" value="AcylCoA_DH/ox_N"/>
</dbReference>
<dbReference type="Pfam" id="PF00441">
    <property type="entry name" value="Acyl-CoA_dh_1"/>
    <property type="match status" value="1"/>
</dbReference>
<dbReference type="Pfam" id="PF02771">
    <property type="entry name" value="Acyl-CoA_dh_N"/>
    <property type="match status" value="1"/>
</dbReference>
<sequence length="367" mass="39580">MNDHMVSAEHEALRDTVRQMLRHKATSADVRTANGYSAPLWRALCDEIGVSGITIPENFGGAGATLAEVHVVLAEIGRTLAPVPMLSTVVATEALVRCGNTSACERLLTAIAEGAVATVGWPDRDPYVLDGDIADINLAVRDGQLYEVNPTRREHVPTMDITRRLATVDFTSATHLGPAPSEIRDIACIALSAEQVGAAQRCLDMTVEYTRTRVQFGRPIGGFQALKHRMADMYVQVETARSISEAAVHDLGLAAAAKAHCSTVLSTVAGEMIQLHGGIAITWEHDAHLYFKRAHSSAQLFGGPREHIAVWEQQLRSARPDLDSRQARTLVHAGFGVVVEAGRDLRWQDTPGHRDAVAALVVSALGL</sequence>
<evidence type="ECO:0000259" key="7">
    <source>
        <dbReference type="Pfam" id="PF02771"/>
    </source>
</evidence>
<dbReference type="SUPFAM" id="SSF56645">
    <property type="entry name" value="Acyl-CoA dehydrogenase NM domain-like"/>
    <property type="match status" value="1"/>
</dbReference>
<evidence type="ECO:0000313" key="8">
    <source>
        <dbReference type="EMBL" id="MFD1045656.1"/>
    </source>
</evidence>
<comment type="similarity">
    <text evidence="2">Belongs to the acyl-CoA dehydrogenase family.</text>
</comment>
<dbReference type="PANTHER" id="PTHR43884">
    <property type="entry name" value="ACYL-COA DEHYDROGENASE"/>
    <property type="match status" value="1"/>
</dbReference>
<dbReference type="InterPro" id="IPR036250">
    <property type="entry name" value="AcylCo_DH-like_C"/>
</dbReference>
<dbReference type="GO" id="GO:0016491">
    <property type="term" value="F:oxidoreductase activity"/>
    <property type="evidence" value="ECO:0007669"/>
    <property type="project" value="UniProtKB-KW"/>
</dbReference>
<dbReference type="Gene3D" id="1.10.540.10">
    <property type="entry name" value="Acyl-CoA dehydrogenase/oxidase, N-terminal domain"/>
    <property type="match status" value="1"/>
</dbReference>
<gene>
    <name evidence="8" type="ORF">ACFQ1S_08795</name>
</gene>
<evidence type="ECO:0000256" key="1">
    <source>
        <dbReference type="ARBA" id="ARBA00001974"/>
    </source>
</evidence>
<feature type="domain" description="Acyl-CoA dehydrogenase/oxidase C-terminal" evidence="6">
    <location>
        <begin position="189"/>
        <end position="306"/>
    </location>
</feature>
<dbReference type="PANTHER" id="PTHR43884:SF20">
    <property type="entry name" value="ACYL-COA DEHYDROGENASE FADE28"/>
    <property type="match status" value="1"/>
</dbReference>
<dbReference type="EMBL" id="JBHTIS010000371">
    <property type="protein sequence ID" value="MFD1045656.1"/>
    <property type="molecule type" value="Genomic_DNA"/>
</dbReference>
<dbReference type="InterPro" id="IPR037069">
    <property type="entry name" value="AcylCoA_DH/ox_N_sf"/>
</dbReference>
<evidence type="ECO:0000313" key="9">
    <source>
        <dbReference type="Proteomes" id="UP001597045"/>
    </source>
</evidence>
<keyword evidence="3" id="KW-0285">Flavoprotein</keyword>
<name>A0ABW3M6I5_9PSEU</name>
<evidence type="ECO:0000256" key="4">
    <source>
        <dbReference type="ARBA" id="ARBA00022827"/>
    </source>
</evidence>
<reference evidence="9" key="1">
    <citation type="journal article" date="2019" name="Int. J. Syst. Evol. Microbiol.">
        <title>The Global Catalogue of Microorganisms (GCM) 10K type strain sequencing project: providing services to taxonomists for standard genome sequencing and annotation.</title>
        <authorList>
            <consortium name="The Broad Institute Genomics Platform"/>
            <consortium name="The Broad Institute Genome Sequencing Center for Infectious Disease"/>
            <person name="Wu L."/>
            <person name="Ma J."/>
        </authorList>
    </citation>
    <scope>NUCLEOTIDE SEQUENCE [LARGE SCALE GENOMIC DNA]</scope>
    <source>
        <strain evidence="9">JCM 31486</strain>
    </source>
</reference>
<dbReference type="Gene3D" id="1.20.140.10">
    <property type="entry name" value="Butyryl-CoA Dehydrogenase, subunit A, domain 3"/>
    <property type="match status" value="1"/>
</dbReference>
<comment type="caution">
    <text evidence="8">The sequence shown here is derived from an EMBL/GenBank/DDBJ whole genome shotgun (WGS) entry which is preliminary data.</text>
</comment>
<dbReference type="InterPro" id="IPR009075">
    <property type="entry name" value="AcylCo_DH/oxidase_C"/>
</dbReference>
<dbReference type="EC" id="1.-.-.-" evidence="8"/>
<evidence type="ECO:0000259" key="6">
    <source>
        <dbReference type="Pfam" id="PF00441"/>
    </source>
</evidence>
<evidence type="ECO:0000256" key="5">
    <source>
        <dbReference type="ARBA" id="ARBA00023002"/>
    </source>
</evidence>
<keyword evidence="4" id="KW-0274">FAD</keyword>
<accession>A0ABW3M6I5</accession>